<accession>A0A2V1IX07</accession>
<evidence type="ECO:0000256" key="2">
    <source>
        <dbReference type="ARBA" id="ARBA00001946"/>
    </source>
</evidence>
<keyword evidence="9" id="KW-1185">Reference proteome</keyword>
<name>A0A2V1IX07_9BACT</name>
<dbReference type="Gene3D" id="3.40.190.80">
    <property type="match status" value="1"/>
</dbReference>
<dbReference type="Gene3D" id="3.30.540.10">
    <property type="entry name" value="Fructose-1,6-Bisphosphatase, subunit A, domain 1"/>
    <property type="match status" value="1"/>
</dbReference>
<evidence type="ECO:0000256" key="1">
    <source>
        <dbReference type="ARBA" id="ARBA00001033"/>
    </source>
</evidence>
<feature type="binding site" evidence="6">
    <location>
        <position position="71"/>
    </location>
    <ligand>
        <name>Mg(2+)</name>
        <dbReference type="ChEBI" id="CHEBI:18420"/>
        <label>1</label>
        <note>catalytic</note>
    </ligand>
</feature>
<dbReference type="SUPFAM" id="SSF56655">
    <property type="entry name" value="Carbohydrate phosphatase"/>
    <property type="match status" value="1"/>
</dbReference>
<feature type="binding site" evidence="6">
    <location>
        <position position="89"/>
    </location>
    <ligand>
        <name>Mg(2+)</name>
        <dbReference type="ChEBI" id="CHEBI:18420"/>
        <label>1</label>
        <note>catalytic</note>
    </ligand>
</feature>
<comment type="similarity">
    <text evidence="7">Belongs to the inositol monophosphatase superfamily.</text>
</comment>
<dbReference type="InterPro" id="IPR033942">
    <property type="entry name" value="IMPase"/>
</dbReference>
<dbReference type="PROSITE" id="PS00629">
    <property type="entry name" value="IMP_1"/>
    <property type="match status" value="1"/>
</dbReference>
<dbReference type="PRINTS" id="PR00377">
    <property type="entry name" value="IMPHPHTASES"/>
</dbReference>
<dbReference type="GeneID" id="93424119"/>
<evidence type="ECO:0000256" key="3">
    <source>
        <dbReference type="ARBA" id="ARBA00022723"/>
    </source>
</evidence>
<dbReference type="GO" id="GO:0006020">
    <property type="term" value="P:inositol metabolic process"/>
    <property type="evidence" value="ECO:0007669"/>
    <property type="project" value="TreeGrafter"/>
</dbReference>
<dbReference type="EC" id="3.1.3.25" evidence="7"/>
<sequence length="262" mass="28675">MDRMIDDIALNAMSWAREAGALLLKYFRGDDLDIHTKLNDSDIVTAADKASEALLISHIRECYPSHAILSEESGATDGDSGWRWVIDPLDGTTNFGSGLPVYAVSIGVEYKGETVIGVVFAPYLNEFFHAVKGQGAFLNGKPLKPSTIDSLSRAVVATGFPVDKNVTSDNNLDNLERVMPMVRGIRRLGSAATEICYVAAGFLDAHWELNLHRWDVSAALLIADEAGARHRFFRDDRNISVVTASPQIFPLIDPLLSESARK</sequence>
<keyword evidence="5 6" id="KW-0460">Magnesium</keyword>
<comment type="catalytic activity">
    <reaction evidence="1 7">
        <text>a myo-inositol phosphate + H2O = myo-inositol + phosphate</text>
        <dbReference type="Rhea" id="RHEA:24056"/>
        <dbReference type="ChEBI" id="CHEBI:15377"/>
        <dbReference type="ChEBI" id="CHEBI:17268"/>
        <dbReference type="ChEBI" id="CHEBI:43474"/>
        <dbReference type="ChEBI" id="CHEBI:84139"/>
        <dbReference type="EC" id="3.1.3.25"/>
    </reaction>
</comment>
<evidence type="ECO:0000256" key="6">
    <source>
        <dbReference type="PIRSR" id="PIRSR600760-2"/>
    </source>
</evidence>
<protein>
    <recommendedName>
        <fullName evidence="7">Inositol-1-monophosphatase</fullName>
        <ecNumber evidence="7">3.1.3.25</ecNumber>
    </recommendedName>
</protein>
<dbReference type="FunFam" id="3.30.540.10:FF:000003">
    <property type="entry name" value="Inositol-1-monophosphatase"/>
    <property type="match status" value="1"/>
</dbReference>
<reference evidence="9" key="1">
    <citation type="submission" date="2018-02" db="EMBL/GenBank/DDBJ databases">
        <authorList>
            <person name="Clavel T."/>
            <person name="Strowig T."/>
        </authorList>
    </citation>
    <scope>NUCLEOTIDE SEQUENCE [LARGE SCALE GENOMIC DNA]</scope>
    <source>
        <strain evidence="9">DSM 100764</strain>
    </source>
</reference>
<dbReference type="InterPro" id="IPR000760">
    <property type="entry name" value="Inositol_monophosphatase-like"/>
</dbReference>
<feature type="binding site" evidence="6">
    <location>
        <position position="87"/>
    </location>
    <ligand>
        <name>Mg(2+)</name>
        <dbReference type="ChEBI" id="CHEBI:18420"/>
        <label>1</label>
        <note>catalytic</note>
    </ligand>
</feature>
<dbReference type="PRINTS" id="PR01959">
    <property type="entry name" value="SBIMPHPHTASE"/>
</dbReference>
<dbReference type="Proteomes" id="UP000244925">
    <property type="component" value="Unassembled WGS sequence"/>
</dbReference>
<dbReference type="InterPro" id="IPR022337">
    <property type="entry name" value="Inositol_monophosphatase_SuhB"/>
</dbReference>
<comment type="caution">
    <text evidence="8">The sequence shown here is derived from an EMBL/GenBank/DDBJ whole genome shotgun (WGS) entry which is preliminary data.</text>
</comment>
<evidence type="ECO:0000256" key="4">
    <source>
        <dbReference type="ARBA" id="ARBA00022801"/>
    </source>
</evidence>
<proteinExistence type="inferred from homology"/>
<dbReference type="AlphaFoldDB" id="A0A2V1IX07"/>
<feature type="binding site" evidence="6">
    <location>
        <position position="215"/>
    </location>
    <ligand>
        <name>Mg(2+)</name>
        <dbReference type="ChEBI" id="CHEBI:18420"/>
        <label>1</label>
        <note>catalytic</note>
    </ligand>
</feature>
<evidence type="ECO:0000256" key="5">
    <source>
        <dbReference type="ARBA" id="ARBA00022842"/>
    </source>
</evidence>
<dbReference type="InterPro" id="IPR020583">
    <property type="entry name" value="Inositol_monoP_metal-BS"/>
</dbReference>
<dbReference type="Pfam" id="PF00459">
    <property type="entry name" value="Inositol_P"/>
    <property type="match status" value="1"/>
</dbReference>
<keyword evidence="4 7" id="KW-0378">Hydrolase</keyword>
<dbReference type="GO" id="GO:0007165">
    <property type="term" value="P:signal transduction"/>
    <property type="evidence" value="ECO:0007669"/>
    <property type="project" value="TreeGrafter"/>
</dbReference>
<dbReference type="GO" id="GO:0008934">
    <property type="term" value="F:inositol monophosphate 1-phosphatase activity"/>
    <property type="evidence" value="ECO:0007669"/>
    <property type="project" value="InterPro"/>
</dbReference>
<dbReference type="PANTHER" id="PTHR20854:SF4">
    <property type="entry name" value="INOSITOL-1-MONOPHOSPHATASE-RELATED"/>
    <property type="match status" value="1"/>
</dbReference>
<evidence type="ECO:0000256" key="7">
    <source>
        <dbReference type="RuleBase" id="RU364068"/>
    </source>
</evidence>
<dbReference type="GO" id="GO:0046872">
    <property type="term" value="F:metal ion binding"/>
    <property type="evidence" value="ECO:0007669"/>
    <property type="project" value="UniProtKB-KW"/>
</dbReference>
<dbReference type="RefSeq" id="WP_107035861.1">
    <property type="nucleotide sequence ID" value="NZ_CAOLHR010000003.1"/>
</dbReference>
<evidence type="ECO:0000313" key="8">
    <source>
        <dbReference type="EMBL" id="PWB07944.1"/>
    </source>
</evidence>
<organism evidence="8 9">
    <name type="scientific">Paramuribaculum intestinale</name>
    <dbReference type="NCBI Taxonomy" id="2094151"/>
    <lineage>
        <taxon>Bacteria</taxon>
        <taxon>Pseudomonadati</taxon>
        <taxon>Bacteroidota</taxon>
        <taxon>Bacteroidia</taxon>
        <taxon>Bacteroidales</taxon>
        <taxon>Muribaculaceae</taxon>
        <taxon>Paramuribaculum</taxon>
    </lineage>
</organism>
<dbReference type="CDD" id="cd01639">
    <property type="entry name" value="IMPase"/>
    <property type="match status" value="1"/>
</dbReference>
<evidence type="ECO:0000313" key="9">
    <source>
        <dbReference type="Proteomes" id="UP000244925"/>
    </source>
</evidence>
<keyword evidence="3 6" id="KW-0479">Metal-binding</keyword>
<comment type="cofactor">
    <cofactor evidence="2 6 7">
        <name>Mg(2+)</name>
        <dbReference type="ChEBI" id="CHEBI:18420"/>
    </cofactor>
</comment>
<dbReference type="PANTHER" id="PTHR20854">
    <property type="entry name" value="INOSITOL MONOPHOSPHATASE"/>
    <property type="match status" value="1"/>
</dbReference>
<dbReference type="EMBL" id="PUBV01000009">
    <property type="protein sequence ID" value="PWB07944.1"/>
    <property type="molecule type" value="Genomic_DNA"/>
</dbReference>
<feature type="binding site" evidence="6">
    <location>
        <position position="90"/>
    </location>
    <ligand>
        <name>Mg(2+)</name>
        <dbReference type="ChEBI" id="CHEBI:18420"/>
        <label>2</label>
    </ligand>
</feature>
<gene>
    <name evidence="8" type="ORF">C5O25_06085</name>
</gene>